<reference evidence="8" key="1">
    <citation type="submission" date="2023-04" db="EMBL/GenBank/DDBJ databases">
        <title>Chromosome-level genome of Chaenocephalus aceratus.</title>
        <authorList>
            <person name="Park H."/>
        </authorList>
    </citation>
    <scope>NUCLEOTIDE SEQUENCE</scope>
    <source>
        <strain evidence="8">DE</strain>
        <tissue evidence="8">Muscle</tissue>
    </source>
</reference>
<dbReference type="Proteomes" id="UP001228049">
    <property type="component" value="Unassembled WGS sequence"/>
</dbReference>
<keyword evidence="9" id="KW-1185">Reference proteome</keyword>
<protein>
    <recommendedName>
        <fullName evidence="6">Proline dehydrogenase</fullName>
        <ecNumber evidence="6">1.5.5.2</ecNumber>
    </recommendedName>
</protein>
<name>A0AAD9F8N0_DISEL</name>
<evidence type="ECO:0000256" key="6">
    <source>
        <dbReference type="RuleBase" id="RU364054"/>
    </source>
</evidence>
<dbReference type="EC" id="1.5.5.2" evidence="6"/>
<accession>A0AAD9F8N0</accession>
<comment type="caution">
    <text evidence="8">The sequence shown here is derived from an EMBL/GenBank/DDBJ whole genome shotgun (WGS) entry which is preliminary data.</text>
</comment>
<dbReference type="InterPro" id="IPR015659">
    <property type="entry name" value="Proline_oxidase"/>
</dbReference>
<dbReference type="GO" id="GO:0004657">
    <property type="term" value="F:proline dehydrogenase activity"/>
    <property type="evidence" value="ECO:0007669"/>
    <property type="project" value="UniProtKB-EC"/>
</dbReference>
<dbReference type="GO" id="GO:0010133">
    <property type="term" value="P:L-proline catabolic process to L-glutamate"/>
    <property type="evidence" value="ECO:0007669"/>
    <property type="project" value="TreeGrafter"/>
</dbReference>
<dbReference type="PANTHER" id="PTHR13914">
    <property type="entry name" value="PROLINE OXIDASE"/>
    <property type="match status" value="1"/>
</dbReference>
<keyword evidence="3 6" id="KW-0560">Oxidoreductase</keyword>
<dbReference type="GO" id="GO:0071949">
    <property type="term" value="F:FAD binding"/>
    <property type="evidence" value="ECO:0007669"/>
    <property type="project" value="TreeGrafter"/>
</dbReference>
<comment type="cofactor">
    <cofactor evidence="6">
        <name>FAD</name>
        <dbReference type="ChEBI" id="CHEBI:57692"/>
    </cofactor>
</comment>
<comment type="function">
    <text evidence="6">Converts proline to delta-1-pyrroline-5-carboxylate.</text>
</comment>
<comment type="similarity">
    <text evidence="2 6">Belongs to the proline oxidase family.</text>
</comment>
<evidence type="ECO:0000256" key="3">
    <source>
        <dbReference type="ARBA" id="ARBA00023002"/>
    </source>
</evidence>
<sequence>MQALEQRLELKQLQEFLTKLGAKGDMYVWFAGKNEETSGTIDIRQDLLVVPNVELGELEPLLQKFNTEEEKQIERMLQRMETLVKEAYDNVTMDVELSRRAWTTLGNVMVASHNEDTVKHTLRRMNELGLSPTENKVYFGQLLGMCDQISFPLGEKYMHE</sequence>
<gene>
    <name evidence="8" type="ORF">KUDE01_007891</name>
</gene>
<evidence type="ECO:0000256" key="4">
    <source>
        <dbReference type="ARBA" id="ARBA00023062"/>
    </source>
</evidence>
<dbReference type="SUPFAM" id="SSF51730">
    <property type="entry name" value="FAD-linked oxidoreductase"/>
    <property type="match status" value="1"/>
</dbReference>
<dbReference type="InterPro" id="IPR029041">
    <property type="entry name" value="FAD-linked_oxidoreductase-like"/>
</dbReference>
<evidence type="ECO:0000313" key="8">
    <source>
        <dbReference type="EMBL" id="KAK1892819.1"/>
    </source>
</evidence>
<keyword evidence="4 6" id="KW-0642">Proline metabolism</keyword>
<dbReference type="PANTHER" id="PTHR13914:SF0">
    <property type="entry name" value="PROLINE DEHYDROGENASE 1, MITOCHONDRIAL"/>
    <property type="match status" value="1"/>
</dbReference>
<comment type="pathway">
    <text evidence="1">Amino-acid degradation; L-proline degradation into L-glutamate; L-glutamate from L-proline: step 1/2.</text>
</comment>
<organism evidence="8 9">
    <name type="scientific">Dissostichus eleginoides</name>
    <name type="common">Patagonian toothfish</name>
    <name type="synonym">Dissostichus amissus</name>
    <dbReference type="NCBI Taxonomy" id="100907"/>
    <lineage>
        <taxon>Eukaryota</taxon>
        <taxon>Metazoa</taxon>
        <taxon>Chordata</taxon>
        <taxon>Craniata</taxon>
        <taxon>Vertebrata</taxon>
        <taxon>Euteleostomi</taxon>
        <taxon>Actinopterygii</taxon>
        <taxon>Neopterygii</taxon>
        <taxon>Teleostei</taxon>
        <taxon>Neoteleostei</taxon>
        <taxon>Acanthomorphata</taxon>
        <taxon>Eupercaria</taxon>
        <taxon>Perciformes</taxon>
        <taxon>Notothenioidei</taxon>
        <taxon>Nototheniidae</taxon>
        <taxon>Dissostichus</taxon>
    </lineage>
</organism>
<evidence type="ECO:0000256" key="5">
    <source>
        <dbReference type="ARBA" id="ARBA00048779"/>
    </source>
</evidence>
<dbReference type="Pfam" id="PF01619">
    <property type="entry name" value="Pro_dh"/>
    <property type="match status" value="1"/>
</dbReference>
<keyword evidence="6" id="KW-0285">Flavoprotein</keyword>
<evidence type="ECO:0000259" key="7">
    <source>
        <dbReference type="Pfam" id="PF01619"/>
    </source>
</evidence>
<evidence type="ECO:0000256" key="1">
    <source>
        <dbReference type="ARBA" id="ARBA00004739"/>
    </source>
</evidence>
<feature type="domain" description="Proline dehydrogenase" evidence="7">
    <location>
        <begin position="107"/>
        <end position="156"/>
    </location>
</feature>
<dbReference type="EMBL" id="JASDAP010000013">
    <property type="protein sequence ID" value="KAK1892819.1"/>
    <property type="molecule type" value="Genomic_DNA"/>
</dbReference>
<dbReference type="AlphaFoldDB" id="A0AAD9F8N0"/>
<comment type="catalytic activity">
    <reaction evidence="5 6">
        <text>L-proline + a quinone = (S)-1-pyrroline-5-carboxylate + a quinol + H(+)</text>
        <dbReference type="Rhea" id="RHEA:23784"/>
        <dbReference type="ChEBI" id="CHEBI:15378"/>
        <dbReference type="ChEBI" id="CHEBI:17388"/>
        <dbReference type="ChEBI" id="CHEBI:24646"/>
        <dbReference type="ChEBI" id="CHEBI:60039"/>
        <dbReference type="ChEBI" id="CHEBI:132124"/>
        <dbReference type="EC" id="1.5.5.2"/>
    </reaction>
</comment>
<evidence type="ECO:0000256" key="2">
    <source>
        <dbReference type="ARBA" id="ARBA00005869"/>
    </source>
</evidence>
<proteinExistence type="inferred from homology"/>
<dbReference type="InterPro" id="IPR002872">
    <property type="entry name" value="Proline_DH_dom"/>
</dbReference>
<dbReference type="Gene3D" id="3.20.20.220">
    <property type="match status" value="1"/>
</dbReference>
<dbReference type="GO" id="GO:0005739">
    <property type="term" value="C:mitochondrion"/>
    <property type="evidence" value="ECO:0007669"/>
    <property type="project" value="TreeGrafter"/>
</dbReference>
<keyword evidence="6" id="KW-0274">FAD</keyword>
<evidence type="ECO:0000313" key="9">
    <source>
        <dbReference type="Proteomes" id="UP001228049"/>
    </source>
</evidence>